<dbReference type="Pfam" id="PF23952">
    <property type="entry name" value="LRR_EndoS"/>
    <property type="match status" value="1"/>
</dbReference>
<dbReference type="Pfam" id="PF24595">
    <property type="entry name" value="DUF7619"/>
    <property type="match status" value="1"/>
</dbReference>
<reference evidence="7" key="1">
    <citation type="submission" date="2021-12" db="EMBL/GenBank/DDBJ databases">
        <authorList>
            <person name="Cha I.-T."/>
            <person name="Lee K.-E."/>
            <person name="Park S.-J."/>
        </authorList>
    </citation>
    <scope>NUCLEOTIDE SEQUENCE</scope>
    <source>
        <strain evidence="7">YSM-43</strain>
    </source>
</reference>
<evidence type="ECO:0000256" key="4">
    <source>
        <dbReference type="SAM" id="SignalP"/>
    </source>
</evidence>
<dbReference type="InterPro" id="IPR026444">
    <property type="entry name" value="Secre_tail"/>
</dbReference>
<dbReference type="InterPro" id="IPR055353">
    <property type="entry name" value="DUF7619"/>
</dbReference>
<name>A0ABY4HQM2_9FLAO</name>
<dbReference type="PANTHER" id="PTHR47566:SF1">
    <property type="entry name" value="PROTEIN NUD1"/>
    <property type="match status" value="1"/>
</dbReference>
<dbReference type="PANTHER" id="PTHR47566">
    <property type="match status" value="1"/>
</dbReference>
<dbReference type="EMBL" id="CP090145">
    <property type="protein sequence ID" value="UOX34069.1"/>
    <property type="molecule type" value="Genomic_DNA"/>
</dbReference>
<protein>
    <submittedName>
        <fullName evidence="7">T9SS type A sorting domain-containing protein</fullName>
    </submittedName>
</protein>
<dbReference type="Pfam" id="PF18962">
    <property type="entry name" value="Por_Secre_tail"/>
    <property type="match status" value="1"/>
</dbReference>
<keyword evidence="1" id="KW-0433">Leucine-rich repeat</keyword>
<evidence type="ECO:0000313" key="8">
    <source>
        <dbReference type="Proteomes" id="UP000830454"/>
    </source>
</evidence>
<dbReference type="InterPro" id="IPR032675">
    <property type="entry name" value="LRR_dom_sf"/>
</dbReference>
<dbReference type="Gene3D" id="3.80.10.10">
    <property type="entry name" value="Ribonuclease Inhibitor"/>
    <property type="match status" value="1"/>
</dbReference>
<feature type="domain" description="DUF7619" evidence="6">
    <location>
        <begin position="757"/>
        <end position="884"/>
    </location>
</feature>
<organism evidence="7 8">
    <name type="scientific">Flavobacterium sediminilitoris</name>
    <dbReference type="NCBI Taxonomy" id="2024526"/>
    <lineage>
        <taxon>Bacteria</taxon>
        <taxon>Pseudomonadati</taxon>
        <taxon>Bacteroidota</taxon>
        <taxon>Flavobacteriia</taxon>
        <taxon>Flavobacteriales</taxon>
        <taxon>Flavobacteriaceae</taxon>
        <taxon>Flavobacterium</taxon>
    </lineage>
</organism>
<dbReference type="RefSeq" id="WP_246916723.1">
    <property type="nucleotide sequence ID" value="NZ_CP090145.1"/>
</dbReference>
<evidence type="ECO:0000256" key="3">
    <source>
        <dbReference type="ARBA" id="ARBA00022737"/>
    </source>
</evidence>
<dbReference type="PROSITE" id="PS51450">
    <property type="entry name" value="LRR"/>
    <property type="match status" value="1"/>
</dbReference>
<evidence type="ECO:0000256" key="2">
    <source>
        <dbReference type="ARBA" id="ARBA00022729"/>
    </source>
</evidence>
<accession>A0ABY4HQM2</accession>
<feature type="signal peptide" evidence="4">
    <location>
        <begin position="1"/>
        <end position="17"/>
    </location>
</feature>
<evidence type="ECO:0000259" key="6">
    <source>
        <dbReference type="Pfam" id="PF24595"/>
    </source>
</evidence>
<evidence type="ECO:0000256" key="1">
    <source>
        <dbReference type="ARBA" id="ARBA00022614"/>
    </source>
</evidence>
<dbReference type="SUPFAM" id="SSF52058">
    <property type="entry name" value="L domain-like"/>
    <property type="match status" value="1"/>
</dbReference>
<dbReference type="InterPro" id="IPR001611">
    <property type="entry name" value="Leu-rich_rpt"/>
</dbReference>
<keyword evidence="8" id="KW-1185">Reference proteome</keyword>
<feature type="chain" id="PRO_5046014517" evidence="4">
    <location>
        <begin position="18"/>
        <end position="971"/>
    </location>
</feature>
<keyword evidence="2 4" id="KW-0732">Signal</keyword>
<gene>
    <name evidence="7" type="ORF">LXD69_00825</name>
</gene>
<evidence type="ECO:0000313" key="7">
    <source>
        <dbReference type="EMBL" id="UOX34069.1"/>
    </source>
</evidence>
<dbReference type="NCBIfam" id="TIGR04183">
    <property type="entry name" value="Por_Secre_tail"/>
    <property type="match status" value="1"/>
</dbReference>
<proteinExistence type="predicted"/>
<evidence type="ECO:0000259" key="5">
    <source>
        <dbReference type="Pfam" id="PF18962"/>
    </source>
</evidence>
<sequence>MKKIILLLLFITGTLYAQPPINTPSNYVVCESGNSNFGLFDLTSKNAEILGSLNPNLYTVTYYEYSNDAQNGVNPIQNPNQFIANNVYDSITIRVHENANPSNFAITYLQLITNYGPTISQSPNMTVFEDPNDNVAIFDLTQQIPRLVGNQTNLNVTFYLSELDAIANTNELIGVTSYTNISNPQAIYARVENINTGCYEIADFELIVSLEGIVNIPDANLKAKLLAADENNSIASNVNPNNSTTWNIYTKIDTNEDGEIQFSEAAAIIHLNVSGSSPTNGGIQNLQGLESFYNLSYFNCGYNQLTTIDLSVLPNLKYFHSTNNDITSLGLTNCNTLEVLNCDYNQLANIDVSQCPNLTNLNVRNNELTSLNLDNNHQITSISAFNNNLTNFELQNKNFVRTLHIGFNQLTSLQLTNLPILYRVQAQNNDLSSVDFSTIAFQTEPNNLPAANLLDISVNNNVNLTFINLKNGFTNPEVDLSSGNLNNTLQFICMDEDDVVGYFFTTPNPVINTYCSFTPGGDYNTITGLVQFDDDNDGCDNSDSFVPYLGFEVNIDAVTTNSYVYSNTIGNYSLFTNQTGTYSLIPNFENPSIYTITPISAEVPFPVIDNSVVTQNFCVSANGVHPDLEIVIAPIVPARPGFEAVYKIVYKNKGNQTLSQLYGINFFYNHNLMNFVSTSIPTSTVGLGSLSWDYADLKPFESRSIYVTFNINSPTDPNPVNIDDVLQLTASIMPQSGDINTMDNLFQFNQTVVGSFDPNDISCIEGEIVSPTMIGEYLHYIINFENTGNYQAENIVVKIEVNPEDFDIKTLQLLNASHNLDVRIKDNIIELIFQAIYLDTGGHGNILLKIKTKDNLVTTDIVTNKAAIYFDYNAPIETNLANTTFETLSSAIVTMDSSIQIYPNPSNSIVNIKSNTTIESIEVYDINGRLIVVKMLDDQITTMNISDFETGIYILKIKSEKGEKVEKLIKD</sequence>
<feature type="domain" description="Secretion system C-terminal sorting" evidence="5">
    <location>
        <begin position="901"/>
        <end position="969"/>
    </location>
</feature>
<reference evidence="7" key="2">
    <citation type="submission" date="2022-04" db="EMBL/GenBank/DDBJ databases">
        <title>Complete Genome Sequence of Flavobacterium sediminilitoris YSM-43, Isolated from a Tidal Sediment.</title>
        <authorList>
            <person name="Lee P.A."/>
        </authorList>
    </citation>
    <scope>NUCLEOTIDE SEQUENCE</scope>
    <source>
        <strain evidence="7">YSM-43</strain>
    </source>
</reference>
<keyword evidence="3" id="KW-0677">Repeat</keyword>
<dbReference type="Proteomes" id="UP000830454">
    <property type="component" value="Chromosome"/>
</dbReference>
<dbReference type="InterPro" id="IPR052574">
    <property type="entry name" value="CDIRP"/>
</dbReference>